<evidence type="ECO:0000313" key="1">
    <source>
        <dbReference type="EMBL" id="PNX64524.1"/>
    </source>
</evidence>
<gene>
    <name evidence="1" type="ORF">L195_g062157</name>
</gene>
<evidence type="ECO:0000313" key="2">
    <source>
        <dbReference type="Proteomes" id="UP000236291"/>
    </source>
</evidence>
<proteinExistence type="predicted"/>
<feature type="non-terminal residue" evidence="1">
    <location>
        <position position="26"/>
    </location>
</feature>
<dbReference type="AlphaFoldDB" id="A0A2K3KE05"/>
<protein>
    <submittedName>
        <fullName evidence="1">Uncharacterized protein</fullName>
    </submittedName>
</protein>
<dbReference type="EMBL" id="ASHM01167147">
    <property type="protein sequence ID" value="PNX64524.1"/>
    <property type="molecule type" value="Genomic_DNA"/>
</dbReference>
<organism evidence="1 2">
    <name type="scientific">Trifolium pratense</name>
    <name type="common">Red clover</name>
    <dbReference type="NCBI Taxonomy" id="57577"/>
    <lineage>
        <taxon>Eukaryota</taxon>
        <taxon>Viridiplantae</taxon>
        <taxon>Streptophyta</taxon>
        <taxon>Embryophyta</taxon>
        <taxon>Tracheophyta</taxon>
        <taxon>Spermatophyta</taxon>
        <taxon>Magnoliopsida</taxon>
        <taxon>eudicotyledons</taxon>
        <taxon>Gunneridae</taxon>
        <taxon>Pentapetalae</taxon>
        <taxon>rosids</taxon>
        <taxon>fabids</taxon>
        <taxon>Fabales</taxon>
        <taxon>Fabaceae</taxon>
        <taxon>Papilionoideae</taxon>
        <taxon>50 kb inversion clade</taxon>
        <taxon>NPAAA clade</taxon>
        <taxon>Hologalegina</taxon>
        <taxon>IRL clade</taxon>
        <taxon>Trifolieae</taxon>
        <taxon>Trifolium</taxon>
    </lineage>
</organism>
<reference evidence="1 2" key="1">
    <citation type="journal article" date="2014" name="Am. J. Bot.">
        <title>Genome assembly and annotation for red clover (Trifolium pratense; Fabaceae).</title>
        <authorList>
            <person name="Istvanek J."/>
            <person name="Jaros M."/>
            <person name="Krenek A."/>
            <person name="Repkova J."/>
        </authorList>
    </citation>
    <scope>NUCLEOTIDE SEQUENCE [LARGE SCALE GENOMIC DNA]</scope>
    <source>
        <strain evidence="2">cv. Tatra</strain>
        <tissue evidence="1">Young leaves</tissue>
    </source>
</reference>
<accession>A0A2K3KE05</accession>
<dbReference type="Proteomes" id="UP000236291">
    <property type="component" value="Unassembled WGS sequence"/>
</dbReference>
<name>A0A2K3KE05_TRIPR</name>
<comment type="caution">
    <text evidence="1">The sequence shown here is derived from an EMBL/GenBank/DDBJ whole genome shotgun (WGS) entry which is preliminary data.</text>
</comment>
<sequence length="26" mass="3214">MWVREFLANAYLPDKPLRPEYYSVVR</sequence>
<reference evidence="1 2" key="2">
    <citation type="journal article" date="2017" name="Front. Plant Sci.">
        <title>Gene Classification and Mining of Molecular Markers Useful in Red Clover (Trifolium pratense) Breeding.</title>
        <authorList>
            <person name="Istvanek J."/>
            <person name="Dluhosova J."/>
            <person name="Dluhos P."/>
            <person name="Patkova L."/>
            <person name="Nedelnik J."/>
            <person name="Repkova J."/>
        </authorList>
    </citation>
    <scope>NUCLEOTIDE SEQUENCE [LARGE SCALE GENOMIC DNA]</scope>
    <source>
        <strain evidence="2">cv. Tatra</strain>
        <tissue evidence="1">Young leaves</tissue>
    </source>
</reference>